<dbReference type="KEGG" id="mabb:MASS_4189"/>
<gene>
    <name evidence="1" type="ORF">MASS_4189</name>
</gene>
<sequence length="51" mass="5393">MVTISTPFDGDAQAVTIKAIASTRRQRMGPPRYSVANLTAAAPNSGRDDIC</sequence>
<proteinExistence type="predicted"/>
<dbReference type="Proteomes" id="UP000013961">
    <property type="component" value="Chromosome"/>
</dbReference>
<evidence type="ECO:0000313" key="1">
    <source>
        <dbReference type="EMBL" id="AGM30791.1"/>
    </source>
</evidence>
<name>A0AB33AGW3_9MYCO</name>
<accession>A0AB33AGW3</accession>
<dbReference type="EMBL" id="CP004374">
    <property type="protein sequence ID" value="AGM30791.1"/>
    <property type="molecule type" value="Genomic_DNA"/>
</dbReference>
<organism evidence="1 2">
    <name type="scientific">Mycobacteroides abscessus subsp. bolletii 50594</name>
    <dbReference type="NCBI Taxonomy" id="1303024"/>
    <lineage>
        <taxon>Bacteria</taxon>
        <taxon>Bacillati</taxon>
        <taxon>Actinomycetota</taxon>
        <taxon>Actinomycetes</taxon>
        <taxon>Mycobacteriales</taxon>
        <taxon>Mycobacteriaceae</taxon>
        <taxon>Mycobacteroides</taxon>
        <taxon>Mycobacteroides abscessus</taxon>
    </lineage>
</organism>
<reference evidence="1 2" key="1">
    <citation type="journal article" date="2013" name="Genome Announc.">
        <title>Complete Genome Sequence of Mycobacterium massiliense Clinical Strain Asan 50594, Belonging to the Type II Genotype.</title>
        <authorList>
            <person name="Kim B.J."/>
            <person name="Kim B.R."/>
            <person name="Hong S.H."/>
            <person name="Seok S.H."/>
            <person name="Kook Y.H."/>
            <person name="Kim B.J."/>
        </authorList>
    </citation>
    <scope>NUCLEOTIDE SEQUENCE [LARGE SCALE GENOMIC DNA]</scope>
    <source>
        <strain evidence="1 2">50594</strain>
    </source>
</reference>
<evidence type="ECO:0000313" key="2">
    <source>
        <dbReference type="Proteomes" id="UP000013961"/>
    </source>
</evidence>
<protein>
    <submittedName>
        <fullName evidence="1">Uncharacterized protein</fullName>
    </submittedName>
</protein>
<dbReference type="AlphaFoldDB" id="A0AB33AGW3"/>